<evidence type="ECO:0000256" key="6">
    <source>
        <dbReference type="PROSITE-ProRule" id="PRU00339"/>
    </source>
</evidence>
<keyword evidence="3" id="KW-0677">Repeat</keyword>
<keyword evidence="2" id="KW-0963">Cytoplasm</keyword>
<accession>A0A0U5B048</accession>
<dbReference type="PANTHER" id="PTHR46630">
    <property type="entry name" value="TETRATRICOPEPTIDE REPEAT PROTEIN 29"/>
    <property type="match status" value="1"/>
</dbReference>
<feature type="repeat" description="TPR" evidence="6">
    <location>
        <begin position="55"/>
        <end position="88"/>
    </location>
</feature>
<evidence type="ECO:0000256" key="3">
    <source>
        <dbReference type="ARBA" id="ARBA00022737"/>
    </source>
</evidence>
<evidence type="ECO:0000256" key="1">
    <source>
        <dbReference type="ARBA" id="ARBA00004496"/>
    </source>
</evidence>
<evidence type="ECO:0000313" key="7">
    <source>
        <dbReference type="EMBL" id="BAU24143.1"/>
    </source>
</evidence>
<dbReference type="RefSeq" id="WP_148638857.1">
    <property type="nucleotide sequence ID" value="NZ_AP014945.1"/>
</dbReference>
<evidence type="ECO:0000256" key="5">
    <source>
        <dbReference type="ARBA" id="ARBA00038253"/>
    </source>
</evidence>
<evidence type="ECO:0000256" key="2">
    <source>
        <dbReference type="ARBA" id="ARBA00022490"/>
    </source>
</evidence>
<dbReference type="SMART" id="SM00028">
    <property type="entry name" value="TPR"/>
    <property type="match status" value="4"/>
</dbReference>
<gene>
    <name evidence="7" type="ORF">THC_1784</name>
</gene>
<dbReference type="STRING" id="1653476.THC_1784"/>
<dbReference type="PATRIC" id="fig|1653476.3.peg.1860"/>
<dbReference type="EMBL" id="AP014945">
    <property type="protein sequence ID" value="BAU24143.1"/>
    <property type="molecule type" value="Genomic_DNA"/>
</dbReference>
<dbReference type="AlphaFoldDB" id="A0A0U5B048"/>
<dbReference type="Pfam" id="PF13424">
    <property type="entry name" value="TPR_12"/>
    <property type="match status" value="2"/>
</dbReference>
<dbReference type="GO" id="GO:0005737">
    <property type="term" value="C:cytoplasm"/>
    <property type="evidence" value="ECO:0007669"/>
    <property type="project" value="UniProtKB-SubCell"/>
</dbReference>
<protein>
    <submittedName>
        <fullName evidence="7">Uncharacterized protein</fullName>
    </submittedName>
</protein>
<dbReference type="InterPro" id="IPR011990">
    <property type="entry name" value="TPR-like_helical_dom_sf"/>
</dbReference>
<proteinExistence type="inferred from homology"/>
<keyword evidence="8" id="KW-1185">Reference proteome</keyword>
<dbReference type="OrthoDB" id="9783436at2"/>
<dbReference type="InterPro" id="IPR019734">
    <property type="entry name" value="TPR_rpt"/>
</dbReference>
<dbReference type="Gene3D" id="1.25.40.10">
    <property type="entry name" value="Tetratricopeptide repeat domain"/>
    <property type="match status" value="1"/>
</dbReference>
<evidence type="ECO:0000256" key="4">
    <source>
        <dbReference type="ARBA" id="ARBA00022803"/>
    </source>
</evidence>
<sequence length="190" mass="21557">MNEKKVEEISALKLALELCQKAHEAWIKGNTLDALSSYEQALEIFSELGRLTEMANVLEKIGDIYQLRQKFDQALRAYKACLDICENFEDEISTSIIAEKIVFAYKEKGNYAKMIPYLHRILEIAEKYRDPHRAGRALTGLGDAYLHLGKVDSAKEAYSLALKIFKGMGAIEQTKLLEEHLKALEKNESS</sequence>
<dbReference type="PANTHER" id="PTHR46630:SF1">
    <property type="entry name" value="TETRATRICOPEPTIDE REPEAT PROTEIN 29"/>
    <property type="match status" value="1"/>
</dbReference>
<organism evidence="7 8">
    <name type="scientific">Caldimicrobium thiodismutans</name>
    <dbReference type="NCBI Taxonomy" id="1653476"/>
    <lineage>
        <taxon>Bacteria</taxon>
        <taxon>Pseudomonadati</taxon>
        <taxon>Thermodesulfobacteriota</taxon>
        <taxon>Thermodesulfobacteria</taxon>
        <taxon>Thermodesulfobacteriales</taxon>
        <taxon>Thermodesulfobacteriaceae</taxon>
        <taxon>Caldimicrobium</taxon>
    </lineage>
</organism>
<dbReference type="Proteomes" id="UP000068196">
    <property type="component" value="Chromosome"/>
</dbReference>
<dbReference type="KEGG" id="cthi:THC_1784"/>
<reference evidence="7 8" key="1">
    <citation type="journal article" date="2016" name="Int. J. Syst. Evol. Microbiol.">
        <title>Caldimicrobium thiodismutans sp. nov., a sulfur-disproportionating bacterium isolated from a hot spring, and emended description of the genus Caldimicrobium.</title>
        <authorList>
            <person name="Kojima H."/>
            <person name="Umezawa K."/>
            <person name="Fukui M."/>
        </authorList>
    </citation>
    <scope>NUCLEOTIDE SEQUENCE [LARGE SCALE GENOMIC DNA]</scope>
    <source>
        <strain evidence="7 8">TF1</strain>
    </source>
</reference>
<dbReference type="PROSITE" id="PS50005">
    <property type="entry name" value="TPR"/>
    <property type="match status" value="1"/>
</dbReference>
<dbReference type="SUPFAM" id="SSF48452">
    <property type="entry name" value="TPR-like"/>
    <property type="match status" value="1"/>
</dbReference>
<comment type="subcellular location">
    <subcellularLocation>
        <location evidence="1">Cytoplasm</location>
    </subcellularLocation>
</comment>
<dbReference type="InterPro" id="IPR051476">
    <property type="entry name" value="Bac_ResReg_Asp_Phosphatase"/>
</dbReference>
<comment type="similarity">
    <text evidence="5">Belongs to the Rap family.</text>
</comment>
<keyword evidence="4 6" id="KW-0802">TPR repeat</keyword>
<name>A0A0U5B048_9BACT</name>
<evidence type="ECO:0000313" key="8">
    <source>
        <dbReference type="Proteomes" id="UP000068196"/>
    </source>
</evidence>
<reference evidence="8" key="2">
    <citation type="journal article" date="2016" name="Int. J. Syst. Evol. Microbiol.">
        <title>Caldimicrobium thiodismutans sp. nov., a sulfur-disproportionating bacterium isolated from a hot spring.</title>
        <authorList>
            <person name="Kojima H."/>
            <person name="Umezawa K."/>
            <person name="Fukui M."/>
        </authorList>
    </citation>
    <scope>NUCLEOTIDE SEQUENCE [LARGE SCALE GENOMIC DNA]</scope>
    <source>
        <strain evidence="8">TF1</strain>
    </source>
</reference>